<keyword evidence="1" id="KW-1133">Transmembrane helix</keyword>
<evidence type="ECO:0000256" key="1">
    <source>
        <dbReference type="SAM" id="Phobius"/>
    </source>
</evidence>
<feature type="transmembrane region" description="Helical" evidence="1">
    <location>
        <begin position="46"/>
        <end position="67"/>
    </location>
</feature>
<feature type="transmembrane region" description="Helical" evidence="1">
    <location>
        <begin position="73"/>
        <end position="91"/>
    </location>
</feature>
<comment type="caution">
    <text evidence="2">The sequence shown here is derived from an EMBL/GenBank/DDBJ whole genome shotgun (WGS) entry which is preliminary data.</text>
</comment>
<feature type="transmembrane region" description="Helical" evidence="1">
    <location>
        <begin position="6"/>
        <end position="23"/>
    </location>
</feature>
<protein>
    <recommendedName>
        <fullName evidence="4">DUF5673 domain-containing protein</fullName>
    </recommendedName>
</protein>
<dbReference type="RefSeq" id="WP_281094020.1">
    <property type="nucleotide sequence ID" value="NZ_JARYZI010000004.1"/>
</dbReference>
<name>A0ABT6NCP2_9FIRM</name>
<keyword evidence="1" id="KW-0472">Membrane</keyword>
<organism evidence="2 3">
    <name type="scientific">Fusibacter bizertensis</name>
    <dbReference type="NCBI Taxonomy" id="1488331"/>
    <lineage>
        <taxon>Bacteria</taxon>
        <taxon>Bacillati</taxon>
        <taxon>Bacillota</taxon>
        <taxon>Clostridia</taxon>
        <taxon>Eubacteriales</taxon>
        <taxon>Eubacteriales Family XII. Incertae Sedis</taxon>
        <taxon>Fusibacter</taxon>
    </lineage>
</organism>
<sequence length="161" mass="18800">MESSFYSYGALTLICTLMILNDLRRRVFAKEEILYRIKYKAKSKKIFFLLGLTIPAVIIVAALMLSYDLPTRLLVIFMGLEMSVLWAIMELGDGLITKNYIGKVWFTRVDKAEYYQLMSFKKENYLVIKKTDAKRADMIQISIEDQEKIIETMKMLKIAKK</sequence>
<accession>A0ABT6NCP2</accession>
<proteinExistence type="predicted"/>
<evidence type="ECO:0000313" key="2">
    <source>
        <dbReference type="EMBL" id="MDH8678192.1"/>
    </source>
</evidence>
<evidence type="ECO:0000313" key="3">
    <source>
        <dbReference type="Proteomes" id="UP001158045"/>
    </source>
</evidence>
<keyword evidence="1" id="KW-0812">Transmembrane</keyword>
<dbReference type="Proteomes" id="UP001158045">
    <property type="component" value="Unassembled WGS sequence"/>
</dbReference>
<gene>
    <name evidence="2" type="ORF">QE109_08535</name>
</gene>
<reference evidence="2 3" key="1">
    <citation type="submission" date="2023-04" db="EMBL/GenBank/DDBJ databases">
        <title>Fusibacter bizertensis strain WBS, isolated from littoral bottom sediments of the Arctic seas - biochemical and genomic analysis.</title>
        <authorList>
            <person name="Brioukhanov A.L."/>
        </authorList>
    </citation>
    <scope>NUCLEOTIDE SEQUENCE [LARGE SCALE GENOMIC DNA]</scope>
    <source>
        <strain evidence="2 3">WBS</strain>
    </source>
</reference>
<evidence type="ECO:0008006" key="4">
    <source>
        <dbReference type="Google" id="ProtNLM"/>
    </source>
</evidence>
<keyword evidence="3" id="KW-1185">Reference proteome</keyword>
<dbReference type="EMBL" id="JARYZI010000004">
    <property type="protein sequence ID" value="MDH8678192.1"/>
    <property type="molecule type" value="Genomic_DNA"/>
</dbReference>